<comment type="caution">
    <text evidence="2">The sequence shown here is derived from an EMBL/GenBank/DDBJ whole genome shotgun (WGS) entry which is preliminary data.</text>
</comment>
<evidence type="ECO:0000313" key="3">
    <source>
        <dbReference type="Proteomes" id="UP000524404"/>
    </source>
</evidence>
<accession>A0A841EEM4</accession>
<feature type="domain" description="GmrSD restriction endonucleases N-terminal" evidence="1">
    <location>
        <begin position="13"/>
        <end position="160"/>
    </location>
</feature>
<gene>
    <name evidence="2" type="ORF">HNP25_000234</name>
</gene>
<dbReference type="Pfam" id="PF03235">
    <property type="entry name" value="GmrSD_N"/>
    <property type="match status" value="1"/>
</dbReference>
<organism evidence="2 3">
    <name type="scientific">Arcicella rosea</name>
    <dbReference type="NCBI Taxonomy" id="502909"/>
    <lineage>
        <taxon>Bacteria</taxon>
        <taxon>Pseudomonadati</taxon>
        <taxon>Bacteroidota</taxon>
        <taxon>Cytophagia</taxon>
        <taxon>Cytophagales</taxon>
        <taxon>Flectobacillaceae</taxon>
        <taxon>Arcicella</taxon>
    </lineage>
</organism>
<keyword evidence="3" id="KW-1185">Reference proteome</keyword>
<evidence type="ECO:0000259" key="1">
    <source>
        <dbReference type="Pfam" id="PF03235"/>
    </source>
</evidence>
<evidence type="ECO:0000313" key="2">
    <source>
        <dbReference type="EMBL" id="MBB6001595.1"/>
    </source>
</evidence>
<proteinExistence type="predicted"/>
<protein>
    <recommendedName>
        <fullName evidence="1">GmrSD restriction endonucleases N-terminal domain-containing protein</fullName>
    </recommendedName>
</protein>
<dbReference type="InterPro" id="IPR004919">
    <property type="entry name" value="GmrSD_N"/>
</dbReference>
<dbReference type="AlphaFoldDB" id="A0A841EEM4"/>
<dbReference type="PANTHER" id="PTHR39639">
    <property type="entry name" value="CHROMOSOME 16, WHOLE GENOME SHOTGUN SEQUENCE"/>
    <property type="match status" value="1"/>
</dbReference>
<name>A0A841EEM4_9BACT</name>
<reference evidence="2 3" key="1">
    <citation type="submission" date="2020-08" db="EMBL/GenBank/DDBJ databases">
        <title>Functional genomics of gut bacteria from endangered species of beetles.</title>
        <authorList>
            <person name="Carlos-Shanley C."/>
        </authorList>
    </citation>
    <scope>NUCLEOTIDE SEQUENCE [LARGE SCALE GENOMIC DNA]</scope>
    <source>
        <strain evidence="2 3">S00070</strain>
    </source>
</reference>
<dbReference type="RefSeq" id="WP_184128900.1">
    <property type="nucleotide sequence ID" value="NZ_JACHKT010000001.1"/>
</dbReference>
<dbReference type="EMBL" id="JACHKT010000001">
    <property type="protein sequence ID" value="MBB6001595.1"/>
    <property type="molecule type" value="Genomic_DNA"/>
</dbReference>
<dbReference type="Proteomes" id="UP000524404">
    <property type="component" value="Unassembled WGS sequence"/>
</dbReference>
<sequence length="366" mass="43431">MSDIKDTKVYNINDFLNWNDKGDLSISPKYQRNPIWNEKAKSYLIDTIVRGLPIPPIFMRQTIDANTRKTTREIVDGQQRLRAIISFISGDFPILKSHSKEFGGMFYNDLEEDIQIQILEYNIPVEVVKIKDDASIYDMFARLNTNSMTANEQELRNAKYWGEFKVFVYRKAAECRDFFIENSTFRDKDLSRMKDIEFVSSIIMFLNDGIIAESRIIIDKYYEKFDEGFEQANDIEIKFDRLFQILNQIFNSEKFTTSYFHRKNYFFTLICVIIHQMYGIKNFSGRRNDQFSVNNFIDNVDIFINLLMNFESDFQKFMQKEGQIFSSSKIQMLSGFEKHHVTRTTSQAERTERIKILNDFIYAEKE</sequence>
<dbReference type="PANTHER" id="PTHR39639:SF1">
    <property type="entry name" value="DUF262 DOMAIN-CONTAINING PROTEIN"/>
    <property type="match status" value="1"/>
</dbReference>